<proteinExistence type="predicted"/>
<evidence type="ECO:0000256" key="1">
    <source>
        <dbReference type="SAM" id="MobiDB-lite"/>
    </source>
</evidence>
<feature type="region of interest" description="Disordered" evidence="1">
    <location>
        <begin position="59"/>
        <end position="80"/>
    </location>
</feature>
<feature type="domain" description="RNase H type-1" evidence="2">
    <location>
        <begin position="87"/>
        <end position="208"/>
    </location>
</feature>
<reference evidence="4" key="1">
    <citation type="journal article" date="2019" name="Nat. Commun.">
        <title>The genome of broomcorn millet.</title>
        <authorList>
            <person name="Zou C."/>
            <person name="Miki D."/>
            <person name="Li D."/>
            <person name="Tang Q."/>
            <person name="Xiao L."/>
            <person name="Rajput S."/>
            <person name="Deng P."/>
            <person name="Jia W."/>
            <person name="Huang R."/>
            <person name="Zhang M."/>
            <person name="Sun Y."/>
            <person name="Hu J."/>
            <person name="Fu X."/>
            <person name="Schnable P.S."/>
            <person name="Li F."/>
            <person name="Zhang H."/>
            <person name="Feng B."/>
            <person name="Zhu X."/>
            <person name="Liu R."/>
            <person name="Schnable J.C."/>
            <person name="Zhu J.-K."/>
            <person name="Zhang H."/>
        </authorList>
    </citation>
    <scope>NUCLEOTIDE SEQUENCE [LARGE SCALE GENOMIC DNA]</scope>
</reference>
<dbReference type="PANTHER" id="PTHR47074:SF70">
    <property type="entry name" value="OS07G0513450 PROTEIN"/>
    <property type="match status" value="1"/>
</dbReference>
<dbReference type="InterPro" id="IPR036397">
    <property type="entry name" value="RNaseH_sf"/>
</dbReference>
<dbReference type="GO" id="GO:0003676">
    <property type="term" value="F:nucleic acid binding"/>
    <property type="evidence" value="ECO:0007669"/>
    <property type="project" value="InterPro"/>
</dbReference>
<evidence type="ECO:0000259" key="2">
    <source>
        <dbReference type="Pfam" id="PF13456"/>
    </source>
</evidence>
<protein>
    <recommendedName>
        <fullName evidence="2">RNase H type-1 domain-containing protein</fullName>
    </recommendedName>
</protein>
<comment type="caution">
    <text evidence="3">The sequence shown here is derived from an EMBL/GenBank/DDBJ whole genome shotgun (WGS) entry which is preliminary data.</text>
</comment>
<dbReference type="InterPro" id="IPR002156">
    <property type="entry name" value="RNaseH_domain"/>
</dbReference>
<organism evidence="3 4">
    <name type="scientific">Panicum miliaceum</name>
    <name type="common">Proso millet</name>
    <name type="synonym">Broomcorn millet</name>
    <dbReference type="NCBI Taxonomy" id="4540"/>
    <lineage>
        <taxon>Eukaryota</taxon>
        <taxon>Viridiplantae</taxon>
        <taxon>Streptophyta</taxon>
        <taxon>Embryophyta</taxon>
        <taxon>Tracheophyta</taxon>
        <taxon>Spermatophyta</taxon>
        <taxon>Magnoliopsida</taxon>
        <taxon>Liliopsida</taxon>
        <taxon>Poales</taxon>
        <taxon>Poaceae</taxon>
        <taxon>PACMAD clade</taxon>
        <taxon>Panicoideae</taxon>
        <taxon>Panicodae</taxon>
        <taxon>Paniceae</taxon>
        <taxon>Panicinae</taxon>
        <taxon>Panicum</taxon>
        <taxon>Panicum sect. Panicum</taxon>
    </lineage>
</organism>
<dbReference type="SUPFAM" id="SSF53098">
    <property type="entry name" value="Ribonuclease H-like"/>
    <property type="match status" value="1"/>
</dbReference>
<dbReference type="STRING" id="4540.A0A3L6T4P5"/>
<name>A0A3L6T4P5_PANMI</name>
<dbReference type="InterPro" id="IPR052929">
    <property type="entry name" value="RNase_H-like_EbsB-rel"/>
</dbReference>
<sequence length="244" mass="26674">MEVVQTILSLQREKQKLVISLLWAWWTERNKANAGERGGSVGEIVRRATVFTTEIHQLDKRGENGGSTANRNTVGGTPPPPDVLRINFDGAFQEMGKTGARGFVVRDSDGQGIVAGCGRLEAVHDALSAEGEACLMALKAAMEIGISQVIIETDSVNLVNAVQLGSFDRAPGGVIFKEIRELLELHFVPLHFIHVPRSCNRSAYDLAHSELERDPGQPVIWYDPLPVFVSTLLGRDFADPDFGE</sequence>
<dbReference type="Pfam" id="PF13456">
    <property type="entry name" value="RVT_3"/>
    <property type="match status" value="1"/>
</dbReference>
<dbReference type="InterPro" id="IPR044730">
    <property type="entry name" value="RNase_H-like_dom_plant"/>
</dbReference>
<accession>A0A3L6T4P5</accession>
<dbReference type="PANTHER" id="PTHR47074">
    <property type="entry name" value="BNAC02G40300D PROTEIN"/>
    <property type="match status" value="1"/>
</dbReference>
<gene>
    <name evidence="3" type="ORF">C2845_PM03G27040</name>
</gene>
<dbReference type="Gene3D" id="3.30.420.10">
    <property type="entry name" value="Ribonuclease H-like superfamily/Ribonuclease H"/>
    <property type="match status" value="1"/>
</dbReference>
<dbReference type="EMBL" id="PQIB02000002">
    <property type="protein sequence ID" value="RLN33245.1"/>
    <property type="molecule type" value="Genomic_DNA"/>
</dbReference>
<dbReference type="CDD" id="cd06222">
    <property type="entry name" value="RNase_H_like"/>
    <property type="match status" value="1"/>
</dbReference>
<dbReference type="AlphaFoldDB" id="A0A3L6T4P5"/>
<dbReference type="InterPro" id="IPR012337">
    <property type="entry name" value="RNaseH-like_sf"/>
</dbReference>
<dbReference type="Proteomes" id="UP000275267">
    <property type="component" value="Unassembled WGS sequence"/>
</dbReference>
<feature type="compositionally biased region" description="Polar residues" evidence="1">
    <location>
        <begin position="66"/>
        <end position="75"/>
    </location>
</feature>
<evidence type="ECO:0000313" key="3">
    <source>
        <dbReference type="EMBL" id="RLN33245.1"/>
    </source>
</evidence>
<dbReference type="GO" id="GO:0004523">
    <property type="term" value="F:RNA-DNA hybrid ribonuclease activity"/>
    <property type="evidence" value="ECO:0007669"/>
    <property type="project" value="InterPro"/>
</dbReference>
<evidence type="ECO:0000313" key="4">
    <source>
        <dbReference type="Proteomes" id="UP000275267"/>
    </source>
</evidence>
<keyword evidence="4" id="KW-1185">Reference proteome</keyword>
<dbReference type="OrthoDB" id="679727at2759"/>